<proteinExistence type="predicted"/>
<dbReference type="AlphaFoldDB" id="A0AAD4ZUT5"/>
<feature type="region of interest" description="Disordered" evidence="1">
    <location>
        <begin position="1"/>
        <end position="22"/>
    </location>
</feature>
<organism evidence="2 3">
    <name type="scientific">Prunus dulcis</name>
    <name type="common">Almond</name>
    <name type="synonym">Amygdalus dulcis</name>
    <dbReference type="NCBI Taxonomy" id="3755"/>
    <lineage>
        <taxon>Eukaryota</taxon>
        <taxon>Viridiplantae</taxon>
        <taxon>Streptophyta</taxon>
        <taxon>Embryophyta</taxon>
        <taxon>Tracheophyta</taxon>
        <taxon>Spermatophyta</taxon>
        <taxon>Magnoliopsida</taxon>
        <taxon>eudicotyledons</taxon>
        <taxon>Gunneridae</taxon>
        <taxon>Pentapetalae</taxon>
        <taxon>rosids</taxon>
        <taxon>fabids</taxon>
        <taxon>Rosales</taxon>
        <taxon>Rosaceae</taxon>
        <taxon>Amygdaloideae</taxon>
        <taxon>Amygdaleae</taxon>
        <taxon>Prunus</taxon>
    </lineage>
</organism>
<keyword evidence="3" id="KW-1185">Reference proteome</keyword>
<evidence type="ECO:0000313" key="3">
    <source>
        <dbReference type="Proteomes" id="UP001054821"/>
    </source>
</evidence>
<gene>
    <name evidence="2" type="ORF">L3X38_007489</name>
</gene>
<accession>A0AAD4ZUT5</accession>
<name>A0AAD4ZUT5_PRUDU</name>
<evidence type="ECO:0000313" key="2">
    <source>
        <dbReference type="EMBL" id="KAI5354594.1"/>
    </source>
</evidence>
<reference evidence="2 3" key="1">
    <citation type="journal article" date="2022" name="G3 (Bethesda)">
        <title>Whole-genome sequence and methylome profiling of the almond [Prunus dulcis (Mill.) D.A. Webb] cultivar 'Nonpareil'.</title>
        <authorList>
            <person name="D'Amico-Willman K.M."/>
            <person name="Ouma W.Z."/>
            <person name="Meulia T."/>
            <person name="Sideli G.M."/>
            <person name="Gradziel T.M."/>
            <person name="Fresnedo-Ramirez J."/>
        </authorList>
    </citation>
    <scope>NUCLEOTIDE SEQUENCE [LARGE SCALE GENOMIC DNA]</scope>
    <source>
        <strain evidence="2">Clone GOH B32 T37-40</strain>
    </source>
</reference>
<dbReference type="Proteomes" id="UP001054821">
    <property type="component" value="Chromosome 1"/>
</dbReference>
<evidence type="ECO:0000256" key="1">
    <source>
        <dbReference type="SAM" id="MobiDB-lite"/>
    </source>
</evidence>
<protein>
    <submittedName>
        <fullName evidence="2">Uncharacterized protein</fullName>
    </submittedName>
</protein>
<sequence>MLLESTKNYEKSDISGGNSERTGYLQDDALLVEPESLSENGSINANGRYQNALSEEFEPTFAIWIAFNLDVGARTESMHWPTVRLSVRSITFLS</sequence>
<comment type="caution">
    <text evidence="2">The sequence shown here is derived from an EMBL/GenBank/DDBJ whole genome shotgun (WGS) entry which is preliminary data.</text>
</comment>
<dbReference type="EMBL" id="JAJFAZ020000001">
    <property type="protein sequence ID" value="KAI5354594.1"/>
    <property type="molecule type" value="Genomic_DNA"/>
</dbReference>